<accession>T1GR01</accession>
<organism evidence="4 5">
    <name type="scientific">Megaselia scalaris</name>
    <name type="common">Humpbacked fly</name>
    <name type="synonym">Phora scalaris</name>
    <dbReference type="NCBI Taxonomy" id="36166"/>
    <lineage>
        <taxon>Eukaryota</taxon>
        <taxon>Metazoa</taxon>
        <taxon>Ecdysozoa</taxon>
        <taxon>Arthropoda</taxon>
        <taxon>Hexapoda</taxon>
        <taxon>Insecta</taxon>
        <taxon>Pterygota</taxon>
        <taxon>Neoptera</taxon>
        <taxon>Endopterygota</taxon>
        <taxon>Diptera</taxon>
        <taxon>Brachycera</taxon>
        <taxon>Muscomorpha</taxon>
        <taxon>Platypezoidea</taxon>
        <taxon>Phoridae</taxon>
        <taxon>Megaseliini</taxon>
        <taxon>Megaselia</taxon>
    </lineage>
</organism>
<dbReference type="FunFam" id="3.40.50.720:FF:000047">
    <property type="entry name" value="NADP-dependent L-serine/L-allo-threonine dehydrogenase"/>
    <property type="match status" value="1"/>
</dbReference>
<dbReference type="PANTHER" id="PTHR43115">
    <property type="entry name" value="DEHYDROGENASE/REDUCTASE SDR FAMILY MEMBER 11"/>
    <property type="match status" value="1"/>
</dbReference>
<evidence type="ECO:0000256" key="1">
    <source>
        <dbReference type="ARBA" id="ARBA00006484"/>
    </source>
</evidence>
<evidence type="ECO:0000256" key="2">
    <source>
        <dbReference type="ARBA" id="ARBA00023002"/>
    </source>
</evidence>
<dbReference type="Proteomes" id="UP000015102">
    <property type="component" value="Unassembled WGS sequence"/>
</dbReference>
<dbReference type="SUPFAM" id="SSF51735">
    <property type="entry name" value="NAD(P)-binding Rossmann-fold domains"/>
    <property type="match status" value="1"/>
</dbReference>
<evidence type="ECO:0000256" key="3">
    <source>
        <dbReference type="RuleBase" id="RU000363"/>
    </source>
</evidence>
<name>T1GR01_MEGSC</name>
<comment type="similarity">
    <text evidence="1 3">Belongs to the short-chain dehydrogenases/reductases (SDR) family.</text>
</comment>
<dbReference type="GO" id="GO:0016616">
    <property type="term" value="F:oxidoreductase activity, acting on the CH-OH group of donors, NAD or NADP as acceptor"/>
    <property type="evidence" value="ECO:0007669"/>
    <property type="project" value="UniProtKB-ARBA"/>
</dbReference>
<evidence type="ECO:0000313" key="4">
    <source>
        <dbReference type="EnsemblMetazoa" id="MESCA006069-PA"/>
    </source>
</evidence>
<evidence type="ECO:0000313" key="5">
    <source>
        <dbReference type="Proteomes" id="UP000015102"/>
    </source>
</evidence>
<dbReference type="EMBL" id="CAQQ02164407">
    <property type="status" value="NOT_ANNOTATED_CDS"/>
    <property type="molecule type" value="Genomic_DNA"/>
</dbReference>
<dbReference type="InterPro" id="IPR002347">
    <property type="entry name" value="SDR_fam"/>
</dbReference>
<dbReference type="OMA" id="GHIFHIN"/>
<reference evidence="5" key="1">
    <citation type="submission" date="2013-02" db="EMBL/GenBank/DDBJ databases">
        <authorList>
            <person name="Hughes D."/>
        </authorList>
    </citation>
    <scope>NUCLEOTIDE SEQUENCE</scope>
    <source>
        <strain>Durham</strain>
        <strain evidence="5">NC isolate 2 -- Noor lab</strain>
    </source>
</reference>
<proteinExistence type="inferred from homology"/>
<keyword evidence="2" id="KW-0560">Oxidoreductase</keyword>
<dbReference type="HOGENOM" id="CLU_010194_2_10_1"/>
<dbReference type="STRING" id="36166.T1GR01"/>
<keyword evidence="5" id="KW-1185">Reference proteome</keyword>
<dbReference type="AlphaFoldDB" id="T1GR01"/>
<dbReference type="Gene3D" id="3.40.50.720">
    <property type="entry name" value="NAD(P)-binding Rossmann-like Domain"/>
    <property type="match status" value="1"/>
</dbReference>
<dbReference type="PRINTS" id="PR00080">
    <property type="entry name" value="SDRFAMILY"/>
</dbReference>
<dbReference type="PRINTS" id="PR00081">
    <property type="entry name" value="GDHRDH"/>
</dbReference>
<dbReference type="InterPro" id="IPR036291">
    <property type="entry name" value="NAD(P)-bd_dom_sf"/>
</dbReference>
<dbReference type="PANTHER" id="PTHR43115:SF4">
    <property type="entry name" value="DEHYDROGENASE_REDUCTASE SDR FAMILY MEMBER 11"/>
    <property type="match status" value="1"/>
</dbReference>
<dbReference type="EnsemblMetazoa" id="MESCA006069-RA">
    <property type="protein sequence ID" value="MESCA006069-PA"/>
    <property type="gene ID" value="MESCA006069"/>
</dbReference>
<dbReference type="Pfam" id="PF00106">
    <property type="entry name" value="adh_short"/>
    <property type="match status" value="1"/>
</dbReference>
<protein>
    <submittedName>
        <fullName evidence="4">Uncharacterized protein</fullName>
    </submittedName>
</protein>
<sequence length="233" mass="25218">MERWENKVAVVTGASSGIGAAVLEALVKAGLTVIGLARRTVKAEEEIKKTLNAEQQRRAIIKSCDVTDEKSVAAVFEQICKIYGGVDVLVNNAGCAKGGLLADMDPKDVQTVVNTNVLGRFNGHIFHINSILGHNVLKMENSAANIYPATKFAVTAMTEVLRHELNLMKTKIKVTSISPGLVSTEIINDKVKEALKDRILQPEDIANGILYALGTPPHVQLHELTIRPVGETF</sequence>
<reference evidence="4" key="2">
    <citation type="submission" date="2015-06" db="UniProtKB">
        <authorList>
            <consortium name="EnsemblMetazoa"/>
        </authorList>
    </citation>
    <scope>IDENTIFICATION</scope>
</reference>